<sequence length="494" mass="54321">MSDSDNDFVASDSENEVPRSSTRRSGPSGSSSTRPGKRDARGSRRRERWEADIKDRAQQTAEEMVNVDARRFARDMALSIEGRKRERLSGNTQPVQRGIMRSVVFVLDVSDVMLEKDFKPTRYVVLIRAATKFVTDFFDENPLAQLALVAMYDGRALTLSSLSSNPQDHFAALTELRQSREPKGSPSLQNALEMARAMLHHIPTHATREVIITLGALYTLDPGDIHETIRHCAKDKLRVTIIGLDAQIKICSDIVKATNSGDESTYTVALDQDHFAELTRAAIAPPIIRRSDQSSTTVPATLIPMGFPSRFVDPTASLCACHSKPTRDGYRCPRCESKVCALPVVCPACNLSLVQSTHLARSYHHLNPLPAYKEVSWVRAREVGSRACEACFTPFPPVPSEEEMAGEAMTGNEERFASQSSRYECPRCETHYCVDCDVFSHNELHFCPICAATGRGNGNEVENGVGNGAGMGVGTDGNGVVGEPMDTTRASRRI</sequence>
<evidence type="ECO:0000256" key="10">
    <source>
        <dbReference type="ARBA" id="ARBA00023242"/>
    </source>
</evidence>
<evidence type="ECO:0000256" key="11">
    <source>
        <dbReference type="PIRNR" id="PIRNR015919"/>
    </source>
</evidence>
<evidence type="ECO:0000256" key="4">
    <source>
        <dbReference type="ARBA" id="ARBA00022763"/>
    </source>
</evidence>
<dbReference type="InterPro" id="IPR046349">
    <property type="entry name" value="C1-like_sf"/>
</dbReference>
<evidence type="ECO:0000256" key="1">
    <source>
        <dbReference type="ARBA" id="ARBA00004123"/>
    </source>
</evidence>
<proteinExistence type="inferred from homology"/>
<evidence type="ECO:0000256" key="7">
    <source>
        <dbReference type="ARBA" id="ARBA00023015"/>
    </source>
</evidence>
<keyword evidence="16" id="KW-1185">Reference proteome</keyword>
<feature type="region of interest" description="Disordered" evidence="13">
    <location>
        <begin position="470"/>
        <end position="494"/>
    </location>
</feature>
<dbReference type="SUPFAM" id="SSF53300">
    <property type="entry name" value="vWA-like"/>
    <property type="match status" value="1"/>
</dbReference>
<dbReference type="Gene3D" id="3.30.40.10">
    <property type="entry name" value="Zinc/RING finger domain, C3HC4 (zinc finger)"/>
    <property type="match status" value="1"/>
</dbReference>
<dbReference type="SUPFAM" id="SSF57889">
    <property type="entry name" value="Cysteine-rich domain"/>
    <property type="match status" value="1"/>
</dbReference>
<keyword evidence="10 11" id="KW-0539">Nucleus</keyword>
<keyword evidence="3 11" id="KW-0479">Metal-binding</keyword>
<evidence type="ECO:0000256" key="5">
    <source>
        <dbReference type="ARBA" id="ARBA00022771"/>
    </source>
</evidence>
<dbReference type="EMBL" id="ML996704">
    <property type="protein sequence ID" value="KAF2397206.1"/>
    <property type="molecule type" value="Genomic_DNA"/>
</dbReference>
<evidence type="ECO:0000256" key="3">
    <source>
        <dbReference type="ARBA" id="ARBA00022723"/>
    </source>
</evidence>
<dbReference type="GO" id="GO:0005675">
    <property type="term" value="C:transcription factor TFIIH holo complex"/>
    <property type="evidence" value="ECO:0007669"/>
    <property type="project" value="UniProtKB-UniRule"/>
</dbReference>
<comment type="function">
    <text evidence="11">Component of the general transcription and DNA repair factor IIH (TFIIH) core complex, which is involved in general and transcription-coupled nucleotide excision repair (NER) of damaged DNA and, when complexed to TFIIK, in RNA transcription by RNA polymerase II.</text>
</comment>
<keyword evidence="8 11" id="KW-0804">Transcription</keyword>
<dbReference type="InterPro" id="IPR002035">
    <property type="entry name" value="VWF_A"/>
</dbReference>
<feature type="compositionally biased region" description="Low complexity" evidence="13">
    <location>
        <begin position="18"/>
        <end position="34"/>
    </location>
</feature>
<protein>
    <recommendedName>
        <fullName evidence="11">General transcription and DNA repair factor IIH</fullName>
    </recommendedName>
</protein>
<comment type="subcellular location">
    <subcellularLocation>
        <location evidence="1 11">Nucleus</location>
    </subcellularLocation>
</comment>
<dbReference type="GO" id="GO:0006351">
    <property type="term" value="P:DNA-templated transcription"/>
    <property type="evidence" value="ECO:0007669"/>
    <property type="project" value="InterPro"/>
</dbReference>
<feature type="region of interest" description="Disordered" evidence="13">
    <location>
        <begin position="1"/>
        <end position="61"/>
    </location>
</feature>
<gene>
    <name evidence="15" type="ORF">EJ06DRAFT_533386</name>
</gene>
<dbReference type="PANTHER" id="PTHR12695">
    <property type="entry name" value="GENERAL TRANSCRIPTION FACTOR IIH SUBUNIT 2"/>
    <property type="match status" value="1"/>
</dbReference>
<dbReference type="GO" id="GO:0006289">
    <property type="term" value="P:nucleotide-excision repair"/>
    <property type="evidence" value="ECO:0007669"/>
    <property type="project" value="UniProtKB-UniRule"/>
</dbReference>
<dbReference type="Gene3D" id="3.40.50.410">
    <property type="entry name" value="von Willebrand factor, type A domain"/>
    <property type="match status" value="1"/>
</dbReference>
<evidence type="ECO:0000256" key="9">
    <source>
        <dbReference type="ARBA" id="ARBA00023204"/>
    </source>
</evidence>
<dbReference type="InterPro" id="IPR013087">
    <property type="entry name" value="Znf_C2H2_type"/>
</dbReference>
<name>A0A6G1HMX0_9PEZI</name>
<dbReference type="PIRSF" id="PIRSF015919">
    <property type="entry name" value="TFIIH_SSL1"/>
    <property type="match status" value="1"/>
</dbReference>
<evidence type="ECO:0000256" key="6">
    <source>
        <dbReference type="ARBA" id="ARBA00022833"/>
    </source>
</evidence>
<keyword evidence="7 11" id="KW-0805">Transcription regulation</keyword>
<keyword evidence="4" id="KW-0227">DNA damage</keyword>
<comment type="similarity">
    <text evidence="2 11">Belongs to the GTF2H2 family.</text>
</comment>
<dbReference type="InterPro" id="IPR013083">
    <property type="entry name" value="Znf_RING/FYVE/PHD"/>
</dbReference>
<organism evidence="15 16">
    <name type="scientific">Trichodelitschia bisporula</name>
    <dbReference type="NCBI Taxonomy" id="703511"/>
    <lineage>
        <taxon>Eukaryota</taxon>
        <taxon>Fungi</taxon>
        <taxon>Dikarya</taxon>
        <taxon>Ascomycota</taxon>
        <taxon>Pezizomycotina</taxon>
        <taxon>Dothideomycetes</taxon>
        <taxon>Dothideomycetes incertae sedis</taxon>
        <taxon>Phaeotrichales</taxon>
        <taxon>Phaeotrichaceae</taxon>
        <taxon>Trichodelitschia</taxon>
    </lineage>
</organism>
<evidence type="ECO:0000313" key="16">
    <source>
        <dbReference type="Proteomes" id="UP000799640"/>
    </source>
</evidence>
<evidence type="ECO:0000256" key="2">
    <source>
        <dbReference type="ARBA" id="ARBA00006092"/>
    </source>
</evidence>
<feature type="compositionally biased region" description="Gly residues" evidence="13">
    <location>
        <begin position="470"/>
        <end position="480"/>
    </location>
</feature>
<feature type="zinc finger region" description="C4-type" evidence="12">
    <location>
        <begin position="332"/>
        <end position="349"/>
    </location>
</feature>
<dbReference type="InterPro" id="IPR007198">
    <property type="entry name" value="Ssl1-like"/>
</dbReference>
<dbReference type="SMART" id="SM01047">
    <property type="entry name" value="C1_4"/>
    <property type="match status" value="1"/>
</dbReference>
<dbReference type="OrthoDB" id="284275at2759"/>
<dbReference type="GO" id="GO:0006357">
    <property type="term" value="P:regulation of transcription by RNA polymerase II"/>
    <property type="evidence" value="ECO:0007669"/>
    <property type="project" value="UniProtKB-UniRule"/>
</dbReference>
<dbReference type="InterPro" id="IPR004595">
    <property type="entry name" value="TFIIH_C1-like_dom"/>
</dbReference>
<dbReference type="PROSITE" id="PS50234">
    <property type="entry name" value="VWFA"/>
    <property type="match status" value="1"/>
</dbReference>
<dbReference type="GO" id="GO:0008270">
    <property type="term" value="F:zinc ion binding"/>
    <property type="evidence" value="ECO:0007669"/>
    <property type="project" value="UniProtKB-UniRule"/>
</dbReference>
<dbReference type="NCBIfam" id="TIGR00622">
    <property type="entry name" value="ssl1"/>
    <property type="match status" value="1"/>
</dbReference>
<dbReference type="PROSITE" id="PS00028">
    <property type="entry name" value="ZINC_FINGER_C2H2_1"/>
    <property type="match status" value="1"/>
</dbReference>
<dbReference type="FunFam" id="3.40.50.410:FF:000015">
    <property type="entry name" value="General transcription factor IIH subunit 2"/>
    <property type="match status" value="1"/>
</dbReference>
<dbReference type="Proteomes" id="UP000799640">
    <property type="component" value="Unassembled WGS sequence"/>
</dbReference>
<keyword evidence="5" id="KW-0863">Zinc-finger</keyword>
<dbReference type="InterPro" id="IPR012170">
    <property type="entry name" value="TFIIH_SSL1/p44"/>
</dbReference>
<keyword evidence="6 11" id="KW-0862">Zinc</keyword>
<evidence type="ECO:0000256" key="13">
    <source>
        <dbReference type="SAM" id="MobiDB-lite"/>
    </source>
</evidence>
<reference evidence="15" key="1">
    <citation type="journal article" date="2020" name="Stud. Mycol.">
        <title>101 Dothideomycetes genomes: a test case for predicting lifestyles and emergence of pathogens.</title>
        <authorList>
            <person name="Haridas S."/>
            <person name="Albert R."/>
            <person name="Binder M."/>
            <person name="Bloem J."/>
            <person name="Labutti K."/>
            <person name="Salamov A."/>
            <person name="Andreopoulos B."/>
            <person name="Baker S."/>
            <person name="Barry K."/>
            <person name="Bills G."/>
            <person name="Bluhm B."/>
            <person name="Cannon C."/>
            <person name="Castanera R."/>
            <person name="Culley D."/>
            <person name="Daum C."/>
            <person name="Ezra D."/>
            <person name="Gonzalez J."/>
            <person name="Henrissat B."/>
            <person name="Kuo A."/>
            <person name="Liang C."/>
            <person name="Lipzen A."/>
            <person name="Lutzoni F."/>
            <person name="Magnuson J."/>
            <person name="Mondo S."/>
            <person name="Nolan M."/>
            <person name="Ohm R."/>
            <person name="Pangilinan J."/>
            <person name="Park H.-J."/>
            <person name="Ramirez L."/>
            <person name="Alfaro M."/>
            <person name="Sun H."/>
            <person name="Tritt A."/>
            <person name="Yoshinaga Y."/>
            <person name="Zwiers L.-H."/>
            <person name="Turgeon B."/>
            <person name="Goodwin S."/>
            <person name="Spatafora J."/>
            <person name="Crous P."/>
            <person name="Grigoriev I."/>
        </authorList>
    </citation>
    <scope>NUCLEOTIDE SEQUENCE</scope>
    <source>
        <strain evidence="15">CBS 262.69</strain>
    </source>
</reference>
<evidence type="ECO:0000256" key="12">
    <source>
        <dbReference type="PIRSR" id="PIRSR015919-1"/>
    </source>
</evidence>
<dbReference type="SMART" id="SM00327">
    <property type="entry name" value="VWA"/>
    <property type="match status" value="1"/>
</dbReference>
<evidence type="ECO:0000313" key="15">
    <source>
        <dbReference type="EMBL" id="KAF2397206.1"/>
    </source>
</evidence>
<feature type="domain" description="VWFA" evidence="14">
    <location>
        <begin position="102"/>
        <end position="287"/>
    </location>
</feature>
<feature type="compositionally biased region" description="Basic and acidic residues" evidence="13">
    <location>
        <begin position="36"/>
        <end position="57"/>
    </location>
</feature>
<dbReference type="AlphaFoldDB" id="A0A6G1HMX0"/>
<dbReference type="Pfam" id="PF04056">
    <property type="entry name" value="Ssl1"/>
    <property type="match status" value="1"/>
</dbReference>
<dbReference type="InterPro" id="IPR036465">
    <property type="entry name" value="vWFA_dom_sf"/>
</dbReference>
<dbReference type="PANTHER" id="PTHR12695:SF2">
    <property type="entry name" value="GENERAL TRANSCRIPTION FACTOR IIH SUBUNIT 2-RELATED"/>
    <property type="match status" value="1"/>
</dbReference>
<dbReference type="GO" id="GO:0000439">
    <property type="term" value="C:transcription factor TFIIH core complex"/>
    <property type="evidence" value="ECO:0007669"/>
    <property type="project" value="UniProtKB-UniRule"/>
</dbReference>
<evidence type="ECO:0000256" key="8">
    <source>
        <dbReference type="ARBA" id="ARBA00023163"/>
    </source>
</evidence>
<dbReference type="Pfam" id="PF07975">
    <property type="entry name" value="C1_4"/>
    <property type="match status" value="1"/>
</dbReference>
<keyword evidence="9" id="KW-0234">DNA repair</keyword>
<evidence type="ECO:0000259" key="14">
    <source>
        <dbReference type="PROSITE" id="PS50234"/>
    </source>
</evidence>
<accession>A0A6G1HMX0</accession>